<dbReference type="PROSITE" id="PS50082">
    <property type="entry name" value="WD_REPEATS_2"/>
    <property type="match status" value="4"/>
</dbReference>
<dbReference type="Pfam" id="PF00400">
    <property type="entry name" value="WD40"/>
    <property type="match status" value="5"/>
</dbReference>
<evidence type="ECO:0000256" key="3">
    <source>
        <dbReference type="PROSITE-ProRule" id="PRU00221"/>
    </source>
</evidence>
<feature type="compositionally biased region" description="Polar residues" evidence="4">
    <location>
        <begin position="406"/>
        <end position="422"/>
    </location>
</feature>
<feature type="repeat" description="WD" evidence="3">
    <location>
        <begin position="708"/>
        <end position="747"/>
    </location>
</feature>
<keyword evidence="6" id="KW-1185">Reference proteome</keyword>
<sequence>MSMQKQLSIRDGACRPITALGYHPSRREVITGCADGVIKWWDIESGKLSIKAAKHSGMVTSFLYWEEAKLLLSASNDGTVLAWTTGATIYDKIEMGRPVFSMAINLRRHQLVCGFKSRIVVYPLDENRTSGHIIRMSESSTDRRHKDIVSCIVCHDAQIYTGGYDRRFIVFDTSSYPKENGLTAVQCNSSAHEAGITALLLVKESENTRLLTGSFDNAVCIWSQDGQLIQKLSFSGVITGLCYASCVDLVWIACRSPFATLLEPKSGEIASDFIDTFQKIETGPRLERLLYLAENNSVVGTAGHNHVIVWKWKKARSTTVLQNRQSVDCLAYTMKKPILLFSGHSDGSVTKWERMNSSNYIYSKESFKICEHVQKAKSQSHSLKPKKNTNAGEKSPGAKLRRSKSSDGTMVQDKQNEPSSFTRFFGNSSLKQKSVFVEELDLLALSSENGRVYLWGFDDSLSSIVKLMPNQSSVCPETRKKFHFLLDQASESQSKDSSGEEDNPDAATNRVSGFSCKKVLLGHFQSVSALAVVGKGSPYNTVFLISGGWDRRLCVWDLKKGVLQDTFSNADLENWHEFKEVACDGAILDLAYSPKRNEFAHSSSDGLIYLRQFSPVGREMKLINVMRGHESDVTAVIWHHSRSQWISGSEDSTIRIWSENGMQCENILFTNGAVGCLAFDHFNGCILAGVLNVLRVYDLDSCLQVQSRHGHTDTIRAVLHIPERNQYITGSSDKTIQMWNTYSKSPP</sequence>
<name>W5MYI6_LEPOC</name>
<keyword evidence="2" id="KW-0677">Repeat</keyword>
<feature type="compositionally biased region" description="Polar residues" evidence="4">
    <location>
        <begin position="377"/>
        <end position="392"/>
    </location>
</feature>
<dbReference type="PRINTS" id="PR00320">
    <property type="entry name" value="GPROTEINBRPT"/>
</dbReference>
<dbReference type="SMART" id="SM00320">
    <property type="entry name" value="WD40"/>
    <property type="match status" value="10"/>
</dbReference>
<feature type="region of interest" description="Disordered" evidence="4">
    <location>
        <begin position="377"/>
        <end position="422"/>
    </location>
</feature>
<evidence type="ECO:0000313" key="5">
    <source>
        <dbReference type="Ensembl" id="ENSLOCP00000013445.1"/>
    </source>
</evidence>
<dbReference type="EMBL" id="AHAT01005331">
    <property type="status" value="NOT_ANNOTATED_CDS"/>
    <property type="molecule type" value="Genomic_DNA"/>
</dbReference>
<dbReference type="InterPro" id="IPR020472">
    <property type="entry name" value="WD40_PAC1"/>
</dbReference>
<dbReference type="AlphaFoldDB" id="W5MYI6"/>
<dbReference type="InParanoid" id="W5MYI6"/>
<dbReference type="InterPro" id="IPR001680">
    <property type="entry name" value="WD40_rpt"/>
</dbReference>
<evidence type="ECO:0000313" key="6">
    <source>
        <dbReference type="Proteomes" id="UP000018468"/>
    </source>
</evidence>
<dbReference type="InterPro" id="IPR015943">
    <property type="entry name" value="WD40/YVTN_repeat-like_dom_sf"/>
</dbReference>
<dbReference type="Proteomes" id="UP000018468">
    <property type="component" value="Linkage group LG6"/>
</dbReference>
<protein>
    <submittedName>
        <fullName evidence="5">Uncharacterized protein</fullName>
    </submittedName>
</protein>
<reference evidence="5" key="3">
    <citation type="submission" date="2025-09" db="UniProtKB">
        <authorList>
            <consortium name="Ensembl"/>
        </authorList>
    </citation>
    <scope>IDENTIFICATION</scope>
</reference>
<dbReference type="GeneTree" id="ENSGT00530000068573"/>
<dbReference type="SUPFAM" id="SSF50998">
    <property type="entry name" value="Quinoprotein alcohol dehydrogenase-like"/>
    <property type="match status" value="1"/>
</dbReference>
<reference evidence="6" key="1">
    <citation type="submission" date="2011-12" db="EMBL/GenBank/DDBJ databases">
        <title>The Draft Genome of Lepisosteus oculatus.</title>
        <authorList>
            <consortium name="The Broad Institute Genome Assembly &amp; Analysis Group"/>
            <consortium name="Computational R&amp;D Group"/>
            <consortium name="and Sequencing Platform"/>
            <person name="Di Palma F."/>
            <person name="Alfoldi J."/>
            <person name="Johnson J."/>
            <person name="Berlin A."/>
            <person name="Gnerre S."/>
            <person name="Jaffe D."/>
            <person name="MacCallum I."/>
            <person name="Young S."/>
            <person name="Walker B.J."/>
            <person name="Lander E.S."/>
            <person name="Lindblad-Toh K."/>
        </authorList>
    </citation>
    <scope>NUCLEOTIDE SEQUENCE [LARGE SCALE GENOMIC DNA]</scope>
</reference>
<dbReference type="InterPro" id="IPR019775">
    <property type="entry name" value="WD40_repeat_CS"/>
</dbReference>
<organism evidence="5 6">
    <name type="scientific">Lepisosteus oculatus</name>
    <name type="common">Spotted gar</name>
    <dbReference type="NCBI Taxonomy" id="7918"/>
    <lineage>
        <taxon>Eukaryota</taxon>
        <taxon>Metazoa</taxon>
        <taxon>Chordata</taxon>
        <taxon>Craniata</taxon>
        <taxon>Vertebrata</taxon>
        <taxon>Euteleostomi</taxon>
        <taxon>Actinopterygii</taxon>
        <taxon>Neopterygii</taxon>
        <taxon>Holostei</taxon>
        <taxon>Semionotiformes</taxon>
        <taxon>Lepisosteidae</taxon>
        <taxon>Lepisosteus</taxon>
    </lineage>
</organism>
<feature type="repeat" description="WD" evidence="3">
    <location>
        <begin position="10"/>
        <end position="51"/>
    </location>
</feature>
<dbReference type="InterPro" id="IPR011047">
    <property type="entry name" value="Quinoprotein_ADH-like_sf"/>
</dbReference>
<dbReference type="OMA" id="QSNVGHT"/>
<feature type="repeat" description="WD" evidence="3">
    <location>
        <begin position="52"/>
        <end position="83"/>
    </location>
</feature>
<dbReference type="Bgee" id="ENSLOCG00000010956">
    <property type="expression patterns" value="Expressed in brain and 2 other cell types or tissues"/>
</dbReference>
<dbReference type="eggNOG" id="KOG0266">
    <property type="taxonomic scope" value="Eukaryota"/>
</dbReference>
<feature type="repeat" description="WD" evidence="3">
    <location>
        <begin position="626"/>
        <end position="658"/>
    </location>
</feature>
<keyword evidence="1 3" id="KW-0853">WD repeat</keyword>
<dbReference type="InterPro" id="IPR036322">
    <property type="entry name" value="WD40_repeat_dom_sf"/>
</dbReference>
<proteinExistence type="predicted"/>
<dbReference type="PANTHER" id="PTHR19848">
    <property type="entry name" value="WD40 REPEAT PROTEIN"/>
    <property type="match status" value="1"/>
</dbReference>
<dbReference type="HOGENOM" id="CLU_021850_0_0_1"/>
<dbReference type="Ensembl" id="ENSLOCT00000013474.1">
    <property type="protein sequence ID" value="ENSLOCP00000013445.1"/>
    <property type="gene ID" value="ENSLOCG00000010956.1"/>
</dbReference>
<evidence type="ECO:0000256" key="1">
    <source>
        <dbReference type="ARBA" id="ARBA00022574"/>
    </source>
</evidence>
<reference evidence="5" key="2">
    <citation type="submission" date="2025-08" db="UniProtKB">
        <authorList>
            <consortium name="Ensembl"/>
        </authorList>
    </citation>
    <scope>IDENTIFICATION</scope>
</reference>
<dbReference type="SUPFAM" id="SSF50978">
    <property type="entry name" value="WD40 repeat-like"/>
    <property type="match status" value="1"/>
</dbReference>
<dbReference type="PANTHER" id="PTHR19848:SF8">
    <property type="entry name" value="F-BOX AND WD REPEAT DOMAIN CONTAINING 7"/>
    <property type="match status" value="1"/>
</dbReference>
<evidence type="ECO:0000256" key="4">
    <source>
        <dbReference type="SAM" id="MobiDB-lite"/>
    </source>
</evidence>
<accession>W5MYI6</accession>
<dbReference type="PROSITE" id="PS50294">
    <property type="entry name" value="WD_REPEATS_REGION"/>
    <property type="match status" value="2"/>
</dbReference>
<evidence type="ECO:0000256" key="2">
    <source>
        <dbReference type="ARBA" id="ARBA00022737"/>
    </source>
</evidence>
<dbReference type="Gene3D" id="2.130.10.10">
    <property type="entry name" value="YVTN repeat-like/Quinoprotein amine dehydrogenase"/>
    <property type="match status" value="5"/>
</dbReference>
<dbReference type="PROSITE" id="PS00678">
    <property type="entry name" value="WD_REPEATS_1"/>
    <property type="match status" value="1"/>
</dbReference>
<dbReference type="STRING" id="7918.ENSLOCP00000013445"/>